<comment type="caution">
    <text evidence="1">The sequence shown here is derived from an EMBL/GenBank/DDBJ whole genome shotgun (WGS) entry which is preliminary data.</text>
</comment>
<name>A0A162CZ36_9CRUS</name>
<dbReference type="Proteomes" id="UP000076858">
    <property type="component" value="Unassembled WGS sequence"/>
</dbReference>
<reference evidence="1 2" key="1">
    <citation type="submission" date="2016-03" db="EMBL/GenBank/DDBJ databases">
        <title>EvidentialGene: Evidence-directed Construction of Genes on Genomes.</title>
        <authorList>
            <person name="Gilbert D.G."/>
            <person name="Choi J.-H."/>
            <person name="Mockaitis K."/>
            <person name="Colbourne J."/>
            <person name="Pfrender M."/>
        </authorList>
    </citation>
    <scope>NUCLEOTIDE SEQUENCE [LARGE SCALE GENOMIC DNA]</scope>
    <source>
        <strain evidence="1 2">Xinb3</strain>
        <tissue evidence="1">Complete organism</tissue>
    </source>
</reference>
<organism evidence="1 2">
    <name type="scientific">Daphnia magna</name>
    <dbReference type="NCBI Taxonomy" id="35525"/>
    <lineage>
        <taxon>Eukaryota</taxon>
        <taxon>Metazoa</taxon>
        <taxon>Ecdysozoa</taxon>
        <taxon>Arthropoda</taxon>
        <taxon>Crustacea</taxon>
        <taxon>Branchiopoda</taxon>
        <taxon>Diplostraca</taxon>
        <taxon>Cladocera</taxon>
        <taxon>Anomopoda</taxon>
        <taxon>Daphniidae</taxon>
        <taxon>Daphnia</taxon>
    </lineage>
</organism>
<dbReference type="EMBL" id="LRGB01000024">
    <property type="protein sequence ID" value="KZS21449.1"/>
    <property type="molecule type" value="Genomic_DNA"/>
</dbReference>
<evidence type="ECO:0000313" key="2">
    <source>
        <dbReference type="Proteomes" id="UP000076858"/>
    </source>
</evidence>
<gene>
    <name evidence="1" type="ORF">APZ42_011402</name>
</gene>
<evidence type="ECO:0000313" key="1">
    <source>
        <dbReference type="EMBL" id="KZS21449.1"/>
    </source>
</evidence>
<protein>
    <submittedName>
        <fullName evidence="1">Uncharacterized protein</fullName>
    </submittedName>
</protein>
<keyword evidence="2" id="KW-1185">Reference proteome</keyword>
<dbReference type="AlphaFoldDB" id="A0A162CZ36"/>
<proteinExistence type="predicted"/>
<accession>A0A162CZ36</accession>
<sequence length="64" mass="7733">MSFYRVSCFSLDTDGRARHSRIHFSVDWENPTSFSCRIEFEKEKKKVYRHKRCSFTRVAKRGKV</sequence>